<proteinExistence type="predicted"/>
<dbReference type="PANTHER" id="PTHR34710">
    <property type="entry name" value="OS03G0834100 PROTEIN"/>
    <property type="match status" value="1"/>
</dbReference>
<comment type="caution">
    <text evidence="1">The sequence shown here is derived from an EMBL/GenBank/DDBJ whole genome shotgun (WGS) entry which is preliminary data.</text>
</comment>
<dbReference type="Proteomes" id="UP000479710">
    <property type="component" value="Unassembled WGS sequence"/>
</dbReference>
<reference evidence="1 2" key="1">
    <citation type="submission" date="2019-11" db="EMBL/GenBank/DDBJ databases">
        <title>Whole genome sequence of Oryza granulata.</title>
        <authorList>
            <person name="Li W."/>
        </authorList>
    </citation>
    <scope>NUCLEOTIDE SEQUENCE [LARGE SCALE GENOMIC DNA]</scope>
    <source>
        <strain evidence="2">cv. Menghai</strain>
        <tissue evidence="1">Leaf</tissue>
    </source>
</reference>
<evidence type="ECO:0000313" key="1">
    <source>
        <dbReference type="EMBL" id="KAF0920362.1"/>
    </source>
</evidence>
<dbReference type="EMBL" id="SPHZ02000005">
    <property type="protein sequence ID" value="KAF0920362.1"/>
    <property type="molecule type" value="Genomic_DNA"/>
</dbReference>
<protein>
    <submittedName>
        <fullName evidence="1">Uncharacterized protein</fullName>
    </submittedName>
</protein>
<name>A0A6G1E7A1_9ORYZ</name>
<gene>
    <name evidence="1" type="ORF">E2562_034825</name>
</gene>
<keyword evidence="2" id="KW-1185">Reference proteome</keyword>
<dbReference type="PANTHER" id="PTHR34710:SF13">
    <property type="entry name" value="OS05G0547600 PROTEIN"/>
    <property type="match status" value="1"/>
</dbReference>
<sequence length="176" mass="19931">MRRRDARGRVPIAAVMDLVGAALRHYNANSKGAGFVPLEPSMAACRTSCCGPKGLTHRVGFWARRRRSDAPPETSARCCRRRKKAPPETSDCCCFYAELHHDRLLGKVVDTCVIIGKSPRQDQLPEKQPRPHKKKKQLSDLENMRAFCPSYEEALQFDPTDDNVVSEEEERHLHCC</sequence>
<accession>A0A6G1E7A1</accession>
<dbReference type="AlphaFoldDB" id="A0A6G1E7A1"/>
<organism evidence="1 2">
    <name type="scientific">Oryza meyeriana var. granulata</name>
    <dbReference type="NCBI Taxonomy" id="110450"/>
    <lineage>
        <taxon>Eukaryota</taxon>
        <taxon>Viridiplantae</taxon>
        <taxon>Streptophyta</taxon>
        <taxon>Embryophyta</taxon>
        <taxon>Tracheophyta</taxon>
        <taxon>Spermatophyta</taxon>
        <taxon>Magnoliopsida</taxon>
        <taxon>Liliopsida</taxon>
        <taxon>Poales</taxon>
        <taxon>Poaceae</taxon>
        <taxon>BOP clade</taxon>
        <taxon>Oryzoideae</taxon>
        <taxon>Oryzeae</taxon>
        <taxon>Oryzinae</taxon>
        <taxon>Oryza</taxon>
        <taxon>Oryza meyeriana</taxon>
    </lineage>
</organism>
<evidence type="ECO:0000313" key="2">
    <source>
        <dbReference type="Proteomes" id="UP000479710"/>
    </source>
</evidence>